<reference evidence="1" key="2">
    <citation type="journal article" date="2022" name="New Phytol.">
        <title>Evolutionary transition to the ectomycorrhizal habit in the genomes of a hyperdiverse lineage of mushroom-forming fungi.</title>
        <authorList>
            <person name="Looney B."/>
            <person name="Miyauchi S."/>
            <person name="Morin E."/>
            <person name="Drula E."/>
            <person name="Courty P.E."/>
            <person name="Kohler A."/>
            <person name="Kuo A."/>
            <person name="LaButti K."/>
            <person name="Pangilinan J."/>
            <person name="Lipzen A."/>
            <person name="Riley R."/>
            <person name="Andreopoulos W."/>
            <person name="He G."/>
            <person name="Johnson J."/>
            <person name="Nolan M."/>
            <person name="Tritt A."/>
            <person name="Barry K.W."/>
            <person name="Grigoriev I.V."/>
            <person name="Nagy L.G."/>
            <person name="Hibbett D."/>
            <person name="Henrissat B."/>
            <person name="Matheny P.B."/>
            <person name="Labbe J."/>
            <person name="Martin F.M."/>
        </authorList>
    </citation>
    <scope>NUCLEOTIDE SEQUENCE</scope>
    <source>
        <strain evidence="1">EC-137</strain>
    </source>
</reference>
<organism evidence="1 2">
    <name type="scientific">Vararia minispora EC-137</name>
    <dbReference type="NCBI Taxonomy" id="1314806"/>
    <lineage>
        <taxon>Eukaryota</taxon>
        <taxon>Fungi</taxon>
        <taxon>Dikarya</taxon>
        <taxon>Basidiomycota</taxon>
        <taxon>Agaricomycotina</taxon>
        <taxon>Agaricomycetes</taxon>
        <taxon>Russulales</taxon>
        <taxon>Lachnocladiaceae</taxon>
        <taxon>Vararia</taxon>
    </lineage>
</organism>
<name>A0ACB8QNA3_9AGAM</name>
<keyword evidence="2" id="KW-1185">Reference proteome</keyword>
<accession>A0ACB8QNA3</accession>
<comment type="caution">
    <text evidence="1">The sequence shown here is derived from an EMBL/GenBank/DDBJ whole genome shotgun (WGS) entry which is preliminary data.</text>
</comment>
<dbReference type="EMBL" id="MU273526">
    <property type="protein sequence ID" value="KAI0033155.1"/>
    <property type="molecule type" value="Genomic_DNA"/>
</dbReference>
<evidence type="ECO:0000313" key="1">
    <source>
        <dbReference type="EMBL" id="KAI0033155.1"/>
    </source>
</evidence>
<proteinExistence type="predicted"/>
<protein>
    <submittedName>
        <fullName evidence="1">Uncharacterized protein</fullName>
    </submittedName>
</protein>
<gene>
    <name evidence="1" type="ORF">K488DRAFT_48234</name>
</gene>
<reference evidence="1" key="1">
    <citation type="submission" date="2021-02" db="EMBL/GenBank/DDBJ databases">
        <authorList>
            <consortium name="DOE Joint Genome Institute"/>
            <person name="Ahrendt S."/>
            <person name="Looney B.P."/>
            <person name="Miyauchi S."/>
            <person name="Morin E."/>
            <person name="Drula E."/>
            <person name="Courty P.E."/>
            <person name="Chicoki N."/>
            <person name="Fauchery L."/>
            <person name="Kohler A."/>
            <person name="Kuo A."/>
            <person name="Labutti K."/>
            <person name="Pangilinan J."/>
            <person name="Lipzen A."/>
            <person name="Riley R."/>
            <person name="Andreopoulos W."/>
            <person name="He G."/>
            <person name="Johnson J."/>
            <person name="Barry K.W."/>
            <person name="Grigoriev I.V."/>
            <person name="Nagy L."/>
            <person name="Hibbett D."/>
            <person name="Henrissat B."/>
            <person name="Matheny P.B."/>
            <person name="Labbe J."/>
            <person name="Martin F."/>
        </authorList>
    </citation>
    <scope>NUCLEOTIDE SEQUENCE</scope>
    <source>
        <strain evidence="1">EC-137</strain>
    </source>
</reference>
<sequence>MPCLLWSGSCVPLTIAGQGKAPPAAKHPSGSAKPRPKASAAPSKSKTKLPKDHSPSFPSAPLPKGKKGPGAVPSITASVKSSVSARSRSTSVMPSSSLATEIKADDLAEEDTTSKGEQEDEEDEDKLYCICKTSYDDEKVMIACDRCDEWYHPTCVNMPDLEVDLVDQFICPLCIQKEPHLNLRTTYKRRCHYGLRHDNPDSVNACHKPARGALSKYCSDECGVKFMRMHIFQWAASSGGREKLWESVKGAEQREGVVMRVPDSAHASEGVPAKPVATKAERALTRLRAQLDDVVMKREELMKRMEVLVWREKVTALAVKRAESVEVCGWDQRLCFGDKDITEFGAGVLESYGEGEGKAIEEEGDTDADADVDTEAMHVDEGQGEWWCEGKKKCERHAGWQKLRVAEVEFAKEMMELALEKLTMREREIRKRVEDIVDPHARAPQTTVTNGDTAAVSPREKKHQTNGIPSSSKPNGEAKKNKKKS</sequence>
<evidence type="ECO:0000313" key="2">
    <source>
        <dbReference type="Proteomes" id="UP000814128"/>
    </source>
</evidence>
<dbReference type="Proteomes" id="UP000814128">
    <property type="component" value="Unassembled WGS sequence"/>
</dbReference>